<dbReference type="FunCoup" id="A0A1D2V8E5">
    <property type="interactions" value="736"/>
</dbReference>
<feature type="coiled-coil region" evidence="9">
    <location>
        <begin position="94"/>
        <end position="121"/>
    </location>
</feature>
<evidence type="ECO:0000256" key="8">
    <source>
        <dbReference type="RuleBase" id="RU365004"/>
    </source>
</evidence>
<dbReference type="EMBL" id="KV454497">
    <property type="protein sequence ID" value="ODV57946.1"/>
    <property type="molecule type" value="Genomic_DNA"/>
</dbReference>
<dbReference type="SUPFAM" id="SSF50978">
    <property type="entry name" value="WD40 repeat-like"/>
    <property type="match status" value="1"/>
</dbReference>
<dbReference type="GO" id="GO:2000001">
    <property type="term" value="P:regulation of DNA damage checkpoint"/>
    <property type="evidence" value="ECO:0007669"/>
    <property type="project" value="EnsemblFungi"/>
</dbReference>
<evidence type="ECO:0000256" key="5">
    <source>
        <dbReference type="ARBA" id="ARBA00022763"/>
    </source>
</evidence>
<evidence type="ECO:0000256" key="10">
    <source>
        <dbReference type="SAM" id="MobiDB-lite"/>
    </source>
</evidence>
<keyword evidence="6 8" id="KW-0238">DNA-binding</keyword>
<dbReference type="InterPro" id="IPR001680">
    <property type="entry name" value="WD40_rpt"/>
</dbReference>
<evidence type="ECO:0000256" key="3">
    <source>
        <dbReference type="ARBA" id="ARBA00022574"/>
    </source>
</evidence>
<accession>A0A1D2V8E5</accession>
<dbReference type="Gene3D" id="2.130.10.10">
    <property type="entry name" value="YVTN repeat-like/Quinoprotein amine dehydrogenase"/>
    <property type="match status" value="1"/>
</dbReference>
<evidence type="ECO:0000313" key="12">
    <source>
        <dbReference type="Proteomes" id="UP000095038"/>
    </source>
</evidence>
<dbReference type="STRING" id="1344418.A0A1D2V8E5"/>
<dbReference type="InParanoid" id="A0A1D2V8E5"/>
<keyword evidence="5 8" id="KW-0227">DNA damage</keyword>
<dbReference type="InterPro" id="IPR036322">
    <property type="entry name" value="WD40_repeat_dom_sf"/>
</dbReference>
<protein>
    <recommendedName>
        <fullName evidence="2 8">DNA damage-binding protein CMR1</fullName>
    </recommendedName>
</protein>
<proteinExistence type="inferred from homology"/>
<keyword evidence="12" id="KW-1185">Reference proteome</keyword>
<dbReference type="PANTHER" id="PTHR14773">
    <property type="entry name" value="WD REPEAT-CONTAINING PROTEIN 76"/>
    <property type="match status" value="1"/>
</dbReference>
<dbReference type="InterPro" id="IPR050853">
    <property type="entry name" value="WD_repeat_DNA-damage-binding"/>
</dbReference>
<reference evidence="12" key="1">
    <citation type="submission" date="2016-05" db="EMBL/GenBank/DDBJ databases">
        <title>Comparative genomics of biotechnologically important yeasts.</title>
        <authorList>
            <consortium name="DOE Joint Genome Institute"/>
            <person name="Riley R."/>
            <person name="Haridas S."/>
            <person name="Wolfe K.H."/>
            <person name="Lopes M.R."/>
            <person name="Hittinger C.T."/>
            <person name="Goker M."/>
            <person name="Salamov A."/>
            <person name="Wisecaver J."/>
            <person name="Long T.M."/>
            <person name="Aerts A.L."/>
            <person name="Barry K."/>
            <person name="Choi C."/>
            <person name="Clum A."/>
            <person name="Coughlan A.Y."/>
            <person name="Deshpande S."/>
            <person name="Douglass A.P."/>
            <person name="Hanson S.J."/>
            <person name="Klenk H.-P."/>
            <person name="Labutti K."/>
            <person name="Lapidus A."/>
            <person name="Lindquist E."/>
            <person name="Lipzen A."/>
            <person name="Meier-Kolthoff J.P."/>
            <person name="Ohm R.A."/>
            <person name="Otillar R.P."/>
            <person name="Pangilinan J."/>
            <person name="Peng Y."/>
            <person name="Rokas A."/>
            <person name="Rosa C.A."/>
            <person name="Scheuner C."/>
            <person name="Sibirny A.A."/>
            <person name="Slot J.C."/>
            <person name="Stielow J.B."/>
            <person name="Sun H."/>
            <person name="Kurtzman C.P."/>
            <person name="Blackwell M."/>
            <person name="Grigoriev I.V."/>
            <person name="Jeffries T.W."/>
        </authorList>
    </citation>
    <scope>NUCLEOTIDE SEQUENCE [LARGE SCALE GENOMIC DNA]</scope>
    <source>
        <strain evidence="12">DSM 1968</strain>
    </source>
</reference>
<dbReference type="InterPro" id="IPR019775">
    <property type="entry name" value="WD40_repeat_CS"/>
</dbReference>
<evidence type="ECO:0000256" key="6">
    <source>
        <dbReference type="ARBA" id="ARBA00023125"/>
    </source>
</evidence>
<dbReference type="Proteomes" id="UP000095038">
    <property type="component" value="Unassembled WGS sequence"/>
</dbReference>
<dbReference type="Pfam" id="PF00400">
    <property type="entry name" value="WD40"/>
    <property type="match status" value="1"/>
</dbReference>
<name>A0A1D2V8E5_9ASCO</name>
<dbReference type="RefSeq" id="XP_020044253.1">
    <property type="nucleotide sequence ID" value="XM_020194186.1"/>
</dbReference>
<comment type="similarity">
    <text evidence="1 8">Belongs to the WD repeat DDB2/WDR76 family.</text>
</comment>
<dbReference type="GO" id="GO:0005737">
    <property type="term" value="C:cytoplasm"/>
    <property type="evidence" value="ECO:0007669"/>
    <property type="project" value="EnsemblFungi"/>
</dbReference>
<keyword evidence="4" id="KW-0677">Repeat</keyword>
<keyword evidence="9" id="KW-0175">Coiled coil</keyword>
<dbReference type="PANTHER" id="PTHR14773:SF0">
    <property type="entry name" value="WD REPEAT-CONTAINING PROTEIN 76"/>
    <property type="match status" value="1"/>
</dbReference>
<dbReference type="GO" id="GO:0034399">
    <property type="term" value="C:nuclear periphery"/>
    <property type="evidence" value="ECO:0007669"/>
    <property type="project" value="EnsemblFungi"/>
</dbReference>
<dbReference type="OrthoDB" id="9890280at2759"/>
<evidence type="ECO:0000256" key="9">
    <source>
        <dbReference type="SAM" id="Coils"/>
    </source>
</evidence>
<dbReference type="GeneID" id="30967822"/>
<evidence type="ECO:0000256" key="7">
    <source>
        <dbReference type="PROSITE-ProRule" id="PRU00221"/>
    </source>
</evidence>
<gene>
    <name evidence="11" type="ORF">ASCRUDRAFT_78251</name>
</gene>
<evidence type="ECO:0000256" key="1">
    <source>
        <dbReference type="ARBA" id="ARBA00005434"/>
    </source>
</evidence>
<dbReference type="PROSITE" id="PS00678">
    <property type="entry name" value="WD_REPEATS_1"/>
    <property type="match status" value="1"/>
</dbReference>
<dbReference type="AlphaFoldDB" id="A0A1D2V8E5"/>
<dbReference type="GO" id="GO:0003677">
    <property type="term" value="F:DNA binding"/>
    <property type="evidence" value="ECO:0007669"/>
    <property type="project" value="UniProtKB-UniRule"/>
</dbReference>
<keyword evidence="3 7" id="KW-0853">WD repeat</keyword>
<comment type="function">
    <text evidence="8">DNA-binding protein that binds to both single- and double-stranded DNA. Binds preferentially to UV-damaged DNA. May be involved in DNA-metabolic processes.</text>
</comment>
<evidence type="ECO:0000256" key="2">
    <source>
        <dbReference type="ARBA" id="ARBA00021132"/>
    </source>
</evidence>
<feature type="compositionally biased region" description="Low complexity" evidence="10">
    <location>
        <begin position="46"/>
        <end position="55"/>
    </location>
</feature>
<evidence type="ECO:0000256" key="4">
    <source>
        <dbReference type="ARBA" id="ARBA00022737"/>
    </source>
</evidence>
<feature type="repeat" description="WD" evidence="7">
    <location>
        <begin position="352"/>
        <end position="394"/>
    </location>
</feature>
<evidence type="ECO:0000313" key="11">
    <source>
        <dbReference type="EMBL" id="ODV57946.1"/>
    </source>
</evidence>
<sequence>MVLSNLEKIRQQNIIKNQLILKKLNLDKVSKNIYNHLKTNQDQKKNTSSKNIINNRVTKQPIRKSKRLRGIKIDPVYLNSDNTISVGSNDFQNKNSNTNNLDDYKKKLKELEKQKLAGDVKLVDVLKKYQNKTAKNTNKNTNKNDNKNLIQDEIELVNIFNEIGKSLSTGDFYDITSDFKLSSNNTNVKELRSFFNNLNIYPHALPNDINLTTTRITYINFHPTVDKKLIFAGDTEGDLGIWNVNDHLNDDLNLQINNLKIHTKHIIKLEIQPQNNQNLITSSYDGSIRLTNFEKSISSNLLDLTDSTGISDFNFISLMDPNLIYFTTLLGQFGLLDLRIKNKNIQNYNDLFRIHDKKIGSFSISPQNEFQISTASLDRSMKIWDIRKINKQNQFTEKFLNEKSFDCYGYYNSKLSISSSDWNSSGDIVCNGYDNTIRIFNNVNRKLNFDQNLIEFKPDRTIQHNCKTGKWVSILKSKWQKLPKDNIEKFLIGNMKKYIDVYTSDGIQIGHLGGPEDNVKSIPAVVQFHPLENWIVGGSAYGKCVLYF</sequence>
<dbReference type="GO" id="GO:0006974">
    <property type="term" value="P:DNA damage response"/>
    <property type="evidence" value="ECO:0007669"/>
    <property type="project" value="UniProtKB-KW"/>
</dbReference>
<dbReference type="InterPro" id="IPR015943">
    <property type="entry name" value="WD40/YVTN_repeat-like_dom_sf"/>
</dbReference>
<organism evidence="11 12">
    <name type="scientific">Ascoidea rubescens DSM 1968</name>
    <dbReference type="NCBI Taxonomy" id="1344418"/>
    <lineage>
        <taxon>Eukaryota</taxon>
        <taxon>Fungi</taxon>
        <taxon>Dikarya</taxon>
        <taxon>Ascomycota</taxon>
        <taxon>Saccharomycotina</taxon>
        <taxon>Saccharomycetes</taxon>
        <taxon>Ascoideaceae</taxon>
        <taxon>Ascoidea</taxon>
    </lineage>
</organism>
<dbReference type="PROSITE" id="PS50082">
    <property type="entry name" value="WD_REPEATS_2"/>
    <property type="match status" value="1"/>
</dbReference>
<dbReference type="SMART" id="SM00320">
    <property type="entry name" value="WD40"/>
    <property type="match status" value="4"/>
</dbReference>
<feature type="region of interest" description="Disordered" evidence="10">
    <location>
        <begin position="38"/>
        <end position="63"/>
    </location>
</feature>
<dbReference type="GO" id="GO:0000785">
    <property type="term" value="C:chromatin"/>
    <property type="evidence" value="ECO:0007669"/>
    <property type="project" value="EnsemblFungi"/>
</dbReference>